<evidence type="ECO:0000256" key="1">
    <source>
        <dbReference type="ARBA" id="ARBA00009893"/>
    </source>
</evidence>
<name>A0A0G2HZ13_9EURO</name>
<dbReference type="InterPro" id="IPR019432">
    <property type="entry name" value="Acyltransferase_MbtK/IucB-like"/>
</dbReference>
<dbReference type="Pfam" id="PF13523">
    <property type="entry name" value="Acetyltransf_8"/>
    <property type="match status" value="1"/>
</dbReference>
<dbReference type="Gene3D" id="3.40.630.30">
    <property type="match status" value="1"/>
</dbReference>
<evidence type="ECO:0000313" key="4">
    <source>
        <dbReference type="EMBL" id="KKZ63562.1"/>
    </source>
</evidence>
<feature type="region of interest" description="Disordered" evidence="2">
    <location>
        <begin position="51"/>
        <end position="102"/>
    </location>
</feature>
<evidence type="ECO:0000256" key="2">
    <source>
        <dbReference type="SAM" id="MobiDB-lite"/>
    </source>
</evidence>
<reference evidence="5" key="1">
    <citation type="journal article" date="2015" name="PLoS Genet.">
        <title>The dynamic genome and transcriptome of the human fungal pathogen Blastomyces and close relative Emmonsia.</title>
        <authorList>
            <person name="Munoz J.F."/>
            <person name="Gauthier G.M."/>
            <person name="Desjardins C.A."/>
            <person name="Gallo J.E."/>
            <person name="Holder J."/>
            <person name="Sullivan T.D."/>
            <person name="Marty A.J."/>
            <person name="Carmen J.C."/>
            <person name="Chen Z."/>
            <person name="Ding L."/>
            <person name="Gujja S."/>
            <person name="Magrini V."/>
            <person name="Misas E."/>
            <person name="Mitreva M."/>
            <person name="Priest M."/>
            <person name="Saif S."/>
            <person name="Whiston E.A."/>
            <person name="Young S."/>
            <person name="Zeng Q."/>
            <person name="Goldman W.E."/>
            <person name="Mardis E.R."/>
            <person name="Taylor J.W."/>
            <person name="McEwen J.G."/>
            <person name="Clay O.K."/>
            <person name="Klein B.S."/>
            <person name="Cuomo C.A."/>
        </authorList>
    </citation>
    <scope>NUCLEOTIDE SEQUENCE [LARGE SCALE GENOMIC DNA]</scope>
    <source>
        <strain evidence="5">UAMH 3008</strain>
    </source>
</reference>
<feature type="compositionally biased region" description="Low complexity" evidence="2">
    <location>
        <begin position="372"/>
        <end position="387"/>
    </location>
</feature>
<dbReference type="InterPro" id="IPR016181">
    <property type="entry name" value="Acyl_CoA_acyltransferase"/>
</dbReference>
<dbReference type="GO" id="GO:0019290">
    <property type="term" value="P:siderophore biosynthetic process"/>
    <property type="evidence" value="ECO:0007669"/>
    <property type="project" value="InterPro"/>
</dbReference>
<feature type="domain" description="Acyltransferase MbtK/IucB-like conserved" evidence="3">
    <location>
        <begin position="386"/>
        <end position="433"/>
    </location>
</feature>
<proteinExistence type="inferred from homology"/>
<dbReference type="AlphaFoldDB" id="A0A0G2HZ13"/>
<accession>A0A0G2HZ13</accession>
<feature type="compositionally biased region" description="Polar residues" evidence="2">
    <location>
        <begin position="54"/>
        <end position="66"/>
    </location>
</feature>
<dbReference type="Proteomes" id="UP000034164">
    <property type="component" value="Unassembled WGS sequence"/>
</dbReference>
<comment type="caution">
    <text evidence="4">The sequence shown here is derived from an EMBL/GenBank/DDBJ whole genome shotgun (WGS) entry which is preliminary data.</text>
</comment>
<protein>
    <recommendedName>
        <fullName evidence="3">Acyltransferase MbtK/IucB-like conserved domain-containing protein</fullName>
    </recommendedName>
</protein>
<feature type="region of interest" description="Disordered" evidence="2">
    <location>
        <begin position="364"/>
        <end position="389"/>
    </location>
</feature>
<dbReference type="SMART" id="SM01006">
    <property type="entry name" value="AlcB"/>
    <property type="match status" value="1"/>
</dbReference>
<evidence type="ECO:0000313" key="5">
    <source>
        <dbReference type="Proteomes" id="UP000034164"/>
    </source>
</evidence>
<sequence>MSSSSVVHLPNGLSLSITPVFGGIAFKLNEMAISASVIPPGWTIVIRTEKRHSNSQQEHLSPSHSGASSATPSREASSSPSPSETPVQDGNMREGHHHGRFTKPTLNSDYLFISSISLPSTSDFKPATSPTRQIAMLLYATLWWYFHEPAPNPHIFTEESKSTPDSGKPKGEWRVYIKRQGIFKGKHLMQKLERMGLVRTKDSFVGCEPVDGHDSTGWTNMFASRRTFWQIDPRIFLFKLSPRNITPHTVEFPGSPRPGSIPLGNEIAGSMGPTGPISPTESMNSGVPTRHGDPFTSGSNLPTFFPPPPLEFIFTNGIRHPLRQKPPRQGEVFYTRYIPSLGQTLSFRVPFLPPKVPSTLGNLQRYHKKSRSATSVSPSTSSGAASPDDYPSDLELLSKWMNNPRVNKAWGVAGPQSVQENFLRAQLNSRHSFPAFGCWDGRPFGYFEIYWVKEDALGSLVPGPVGNYDRGFHCLVGEEEFRGPQRAPVWLSSLIHFCWLADNRTETIMMEPRIDNTKIISYLQAVGFSKDGEVTFPHKQSALMRIRRENWEAPML</sequence>
<dbReference type="SUPFAM" id="SSF55729">
    <property type="entry name" value="Acyl-CoA N-acyltransferases (Nat)"/>
    <property type="match status" value="1"/>
</dbReference>
<feature type="compositionally biased region" description="Low complexity" evidence="2">
    <location>
        <begin position="67"/>
        <end position="86"/>
    </location>
</feature>
<organism evidence="4 5">
    <name type="scientific">[Emmonsia] crescens</name>
    <dbReference type="NCBI Taxonomy" id="73230"/>
    <lineage>
        <taxon>Eukaryota</taxon>
        <taxon>Fungi</taxon>
        <taxon>Dikarya</taxon>
        <taxon>Ascomycota</taxon>
        <taxon>Pezizomycotina</taxon>
        <taxon>Eurotiomycetes</taxon>
        <taxon>Eurotiomycetidae</taxon>
        <taxon>Onygenales</taxon>
        <taxon>Ajellomycetaceae</taxon>
        <taxon>Emergomyces</taxon>
    </lineage>
</organism>
<dbReference type="OrthoDB" id="448427at2759"/>
<dbReference type="GO" id="GO:0016410">
    <property type="term" value="F:N-acyltransferase activity"/>
    <property type="evidence" value="ECO:0007669"/>
    <property type="project" value="TreeGrafter"/>
</dbReference>
<evidence type="ECO:0000259" key="3">
    <source>
        <dbReference type="SMART" id="SM01006"/>
    </source>
</evidence>
<dbReference type="PANTHER" id="PTHR31438">
    <property type="entry name" value="LYSINE N-ACYLTRANSFERASE C17G9.06C-RELATED"/>
    <property type="match status" value="1"/>
</dbReference>
<gene>
    <name evidence="4" type="ORF">EMCG_02099</name>
</gene>
<comment type="similarity">
    <text evidence="1">Belongs to the lysine N-acyltransferase MbtK family.</text>
</comment>
<dbReference type="VEuPathDB" id="FungiDB:EMCG_02099"/>
<dbReference type="EMBL" id="LCZI01000963">
    <property type="protein sequence ID" value="KKZ63562.1"/>
    <property type="molecule type" value="Genomic_DNA"/>
</dbReference>
<dbReference type="PANTHER" id="PTHR31438:SF1">
    <property type="entry name" value="LYSINE N-ACYLTRANSFERASE C17G9.06C-RELATED"/>
    <property type="match status" value="1"/>
</dbReference>